<reference evidence="2 3" key="1">
    <citation type="journal article" date="2011" name="J. Bacteriol.">
        <title>Genome sequence of the algicidal bacterium Kordia algicida OT-1.</title>
        <authorList>
            <person name="Lee H.S."/>
            <person name="Kang S.G."/>
            <person name="Kwon K.K."/>
            <person name="Lee J.H."/>
            <person name="Kim S.J."/>
        </authorList>
    </citation>
    <scope>NUCLEOTIDE SEQUENCE [LARGE SCALE GENOMIC DNA]</scope>
    <source>
        <strain evidence="2 3">OT-1</strain>
    </source>
</reference>
<evidence type="ECO:0000256" key="1">
    <source>
        <dbReference type="SAM" id="Phobius"/>
    </source>
</evidence>
<gene>
    <name evidence="2" type="ORF">KAOT1_20902</name>
</gene>
<evidence type="ECO:0000313" key="3">
    <source>
        <dbReference type="Proteomes" id="UP000002945"/>
    </source>
</evidence>
<comment type="caution">
    <text evidence="2">The sequence shown here is derived from an EMBL/GenBank/DDBJ whole genome shotgun (WGS) entry which is preliminary data.</text>
</comment>
<proteinExistence type="predicted"/>
<sequence>MMIKIDVIFNYFIALTIPKLIFLTIKWTSTSKSRNLVSTSLKDASFELGMEEGVGVFVFLGLLFYNISNRLITMCFSSKIRRDRKQNKLLTKQILEQIDSYPISKSLKYKLKSAYIIQYYY</sequence>
<keyword evidence="3" id="KW-1185">Reference proteome</keyword>
<keyword evidence="1" id="KW-1133">Transmembrane helix</keyword>
<dbReference type="EMBL" id="ABIB01000002">
    <property type="protein sequence ID" value="EDP97661.1"/>
    <property type="molecule type" value="Genomic_DNA"/>
</dbReference>
<dbReference type="OrthoDB" id="1451166at2"/>
<dbReference type="STRING" id="391587.KAOT1_20902"/>
<protein>
    <submittedName>
        <fullName evidence="2">Uncharacterized protein</fullName>
    </submittedName>
</protein>
<accession>A9DMA3</accession>
<dbReference type="RefSeq" id="WP_007096709.1">
    <property type="nucleotide sequence ID" value="NZ_CP142125.1"/>
</dbReference>
<evidence type="ECO:0000313" key="2">
    <source>
        <dbReference type="EMBL" id="EDP97661.1"/>
    </source>
</evidence>
<organism evidence="2 3">
    <name type="scientific">Kordia algicida OT-1</name>
    <dbReference type="NCBI Taxonomy" id="391587"/>
    <lineage>
        <taxon>Bacteria</taxon>
        <taxon>Pseudomonadati</taxon>
        <taxon>Bacteroidota</taxon>
        <taxon>Flavobacteriia</taxon>
        <taxon>Flavobacteriales</taxon>
        <taxon>Flavobacteriaceae</taxon>
        <taxon>Kordia</taxon>
    </lineage>
</organism>
<feature type="transmembrane region" description="Helical" evidence="1">
    <location>
        <begin position="7"/>
        <end position="25"/>
    </location>
</feature>
<feature type="transmembrane region" description="Helical" evidence="1">
    <location>
        <begin position="54"/>
        <end position="76"/>
    </location>
</feature>
<dbReference type="HOGENOM" id="CLU_2035011_0_0_10"/>
<keyword evidence="1" id="KW-0472">Membrane</keyword>
<dbReference type="AlphaFoldDB" id="A9DMA3"/>
<name>A9DMA3_9FLAO</name>
<keyword evidence="1" id="KW-0812">Transmembrane</keyword>
<dbReference type="Proteomes" id="UP000002945">
    <property type="component" value="Unassembled WGS sequence"/>
</dbReference>